<protein>
    <submittedName>
        <fullName evidence="1">Uncharacterized protein</fullName>
    </submittedName>
</protein>
<dbReference type="EMBL" id="JANHOG010002206">
    <property type="protein sequence ID" value="KAJ3525939.1"/>
    <property type="molecule type" value="Genomic_DNA"/>
</dbReference>
<comment type="caution">
    <text evidence="1">The sequence shown here is derived from an EMBL/GenBank/DDBJ whole genome shotgun (WGS) entry which is preliminary data.</text>
</comment>
<accession>A0ACC1RTS7</accession>
<reference evidence="1" key="1">
    <citation type="submission" date="2022-07" db="EMBL/GenBank/DDBJ databases">
        <title>Genome Sequence of Phlebia brevispora.</title>
        <authorList>
            <person name="Buettner E."/>
        </authorList>
    </citation>
    <scope>NUCLEOTIDE SEQUENCE</scope>
    <source>
        <strain evidence="1">MPL23</strain>
    </source>
</reference>
<evidence type="ECO:0000313" key="1">
    <source>
        <dbReference type="EMBL" id="KAJ3525939.1"/>
    </source>
</evidence>
<keyword evidence="2" id="KW-1185">Reference proteome</keyword>
<evidence type="ECO:0000313" key="2">
    <source>
        <dbReference type="Proteomes" id="UP001148662"/>
    </source>
</evidence>
<gene>
    <name evidence="1" type="ORF">NM688_g8327</name>
</gene>
<name>A0ACC1RTS7_9APHY</name>
<dbReference type="Proteomes" id="UP001148662">
    <property type="component" value="Unassembled WGS sequence"/>
</dbReference>
<proteinExistence type="predicted"/>
<sequence length="415" mass="45858">MTFFKSKQPIELPSHNCLLPHALRVPSFSKLIGKRVILASSSPRRKEILQTIGLEPEIVPSTFDEDLDHSQFEDVHEYPVATATQKAVEVYQRLVAENPDDPPDLVIGADTVVLTHPSPNLSQTPFADSHMGRQDILEKPDSKADNLRMLLDLNGGVCEVTTGVSVVYPVLEAPGYKIKSIEERTLVYFADNPRHMLEAYAENGEGLDRAGGFAVQKTLKICLAQGVGSVLVRKVEGDYQNVVGFPAASFFKFLEMLCEDEDDFLEVFDEAREASDVHQSASERIKTSWTYRTSRAPPLALRPLSTRSPLHVLLLEDVQLSLAIRSSITHNQPNAQIHVSTHGTDWLWACFAIETFSMLGMFAMTFLRPRGTRFFHNIALIMLTVSAIAPSSVPAVLARSGMSATSNGSSTSRYS</sequence>
<organism evidence="1 2">
    <name type="scientific">Phlebia brevispora</name>
    <dbReference type="NCBI Taxonomy" id="194682"/>
    <lineage>
        <taxon>Eukaryota</taxon>
        <taxon>Fungi</taxon>
        <taxon>Dikarya</taxon>
        <taxon>Basidiomycota</taxon>
        <taxon>Agaricomycotina</taxon>
        <taxon>Agaricomycetes</taxon>
        <taxon>Polyporales</taxon>
        <taxon>Meruliaceae</taxon>
        <taxon>Phlebia</taxon>
    </lineage>
</organism>